<dbReference type="EMBL" id="BPLQ01007408">
    <property type="protein sequence ID" value="GIY29875.1"/>
    <property type="molecule type" value="Genomic_DNA"/>
</dbReference>
<protein>
    <recommendedName>
        <fullName evidence="3">Secreted protein</fullName>
    </recommendedName>
</protein>
<evidence type="ECO:0000313" key="2">
    <source>
        <dbReference type="Proteomes" id="UP001054837"/>
    </source>
</evidence>
<evidence type="ECO:0000313" key="1">
    <source>
        <dbReference type="EMBL" id="GIY29875.1"/>
    </source>
</evidence>
<dbReference type="Proteomes" id="UP001054837">
    <property type="component" value="Unassembled WGS sequence"/>
</dbReference>
<gene>
    <name evidence="1" type="ORF">CDAR_512651</name>
</gene>
<dbReference type="AlphaFoldDB" id="A0AAV4S8A4"/>
<name>A0AAV4S8A4_9ARAC</name>
<organism evidence="1 2">
    <name type="scientific">Caerostris darwini</name>
    <dbReference type="NCBI Taxonomy" id="1538125"/>
    <lineage>
        <taxon>Eukaryota</taxon>
        <taxon>Metazoa</taxon>
        <taxon>Ecdysozoa</taxon>
        <taxon>Arthropoda</taxon>
        <taxon>Chelicerata</taxon>
        <taxon>Arachnida</taxon>
        <taxon>Araneae</taxon>
        <taxon>Araneomorphae</taxon>
        <taxon>Entelegynae</taxon>
        <taxon>Araneoidea</taxon>
        <taxon>Araneidae</taxon>
        <taxon>Caerostris</taxon>
    </lineage>
</organism>
<proteinExistence type="predicted"/>
<reference evidence="1 2" key="1">
    <citation type="submission" date="2021-06" db="EMBL/GenBank/DDBJ databases">
        <title>Caerostris darwini draft genome.</title>
        <authorList>
            <person name="Kono N."/>
            <person name="Arakawa K."/>
        </authorList>
    </citation>
    <scope>NUCLEOTIDE SEQUENCE [LARGE SCALE GENOMIC DNA]</scope>
</reference>
<accession>A0AAV4S8A4</accession>
<evidence type="ECO:0008006" key="3">
    <source>
        <dbReference type="Google" id="ProtNLM"/>
    </source>
</evidence>
<sequence length="95" mass="10678">MSPLRFPLAALGAACHYRRSLPALSACFRHTCQGTNMRNIGCPVCRRVVRNSNHPGSDSPCNYAPDNSNNSLRNHYAQTSCCVGMEWNYAKRFRE</sequence>
<keyword evidence="2" id="KW-1185">Reference proteome</keyword>
<comment type="caution">
    <text evidence="1">The sequence shown here is derived from an EMBL/GenBank/DDBJ whole genome shotgun (WGS) entry which is preliminary data.</text>
</comment>